<dbReference type="SMART" id="SM00105">
    <property type="entry name" value="ArfGap"/>
    <property type="match status" value="1"/>
</dbReference>
<feature type="compositionally biased region" description="Low complexity" evidence="6">
    <location>
        <begin position="270"/>
        <end position="282"/>
    </location>
</feature>
<dbReference type="EMBL" id="MU167296">
    <property type="protein sequence ID" value="KAG0144390.1"/>
    <property type="molecule type" value="Genomic_DNA"/>
</dbReference>
<protein>
    <submittedName>
        <fullName evidence="9">Uncharacterized protein</fullName>
    </submittedName>
</protein>
<evidence type="ECO:0000313" key="10">
    <source>
        <dbReference type="Proteomes" id="UP000886653"/>
    </source>
</evidence>
<dbReference type="Proteomes" id="UP000886653">
    <property type="component" value="Unassembled WGS sequence"/>
</dbReference>
<dbReference type="GO" id="GO:0005096">
    <property type="term" value="F:GTPase activator activity"/>
    <property type="evidence" value="ECO:0007669"/>
    <property type="project" value="UniProtKB-KW"/>
</dbReference>
<feature type="compositionally biased region" description="Polar residues" evidence="6">
    <location>
        <begin position="774"/>
        <end position="788"/>
    </location>
</feature>
<dbReference type="InterPro" id="IPR037278">
    <property type="entry name" value="ARFGAP/RecO"/>
</dbReference>
<dbReference type="SMART" id="SM00233">
    <property type="entry name" value="PH"/>
    <property type="match status" value="1"/>
</dbReference>
<dbReference type="PRINTS" id="PR00405">
    <property type="entry name" value="REVINTRACTNG"/>
</dbReference>
<feature type="domain" description="Arf-GAP" evidence="8">
    <location>
        <begin position="1106"/>
        <end position="1224"/>
    </location>
</feature>
<dbReference type="Gene3D" id="1.20.1270.60">
    <property type="entry name" value="Arfaptin homology (AH) domain/BAR domain"/>
    <property type="match status" value="1"/>
</dbReference>
<feature type="compositionally biased region" description="Polar residues" evidence="6">
    <location>
        <begin position="693"/>
        <end position="705"/>
    </location>
</feature>
<evidence type="ECO:0000259" key="8">
    <source>
        <dbReference type="PROSITE" id="PS50115"/>
    </source>
</evidence>
<dbReference type="InterPro" id="IPR038508">
    <property type="entry name" value="ArfGAP_dom_sf"/>
</dbReference>
<keyword evidence="3 5" id="KW-0863">Zinc-finger</keyword>
<organism evidence="9 10">
    <name type="scientific">Cronartium quercuum f. sp. fusiforme G11</name>
    <dbReference type="NCBI Taxonomy" id="708437"/>
    <lineage>
        <taxon>Eukaryota</taxon>
        <taxon>Fungi</taxon>
        <taxon>Dikarya</taxon>
        <taxon>Basidiomycota</taxon>
        <taxon>Pucciniomycotina</taxon>
        <taxon>Pucciniomycetes</taxon>
        <taxon>Pucciniales</taxon>
        <taxon>Coleosporiaceae</taxon>
        <taxon>Cronartium</taxon>
    </lineage>
</organism>
<evidence type="ECO:0000256" key="6">
    <source>
        <dbReference type="SAM" id="MobiDB-lite"/>
    </source>
</evidence>
<evidence type="ECO:0000256" key="3">
    <source>
        <dbReference type="ARBA" id="ARBA00022771"/>
    </source>
</evidence>
<evidence type="ECO:0000256" key="5">
    <source>
        <dbReference type="PROSITE-ProRule" id="PRU00288"/>
    </source>
</evidence>
<dbReference type="SUPFAM" id="SSF50729">
    <property type="entry name" value="PH domain-like"/>
    <property type="match status" value="1"/>
</dbReference>
<gene>
    <name evidence="9" type="ORF">CROQUDRAFT_65103</name>
</gene>
<dbReference type="InterPro" id="IPR045258">
    <property type="entry name" value="ACAP1/2/3-like"/>
</dbReference>
<evidence type="ECO:0000256" key="4">
    <source>
        <dbReference type="ARBA" id="ARBA00022833"/>
    </source>
</evidence>
<dbReference type="Gene3D" id="1.10.220.150">
    <property type="entry name" value="Arf GTPase activating protein"/>
    <property type="match status" value="1"/>
</dbReference>
<dbReference type="InterPro" id="IPR001164">
    <property type="entry name" value="ArfGAP_dom"/>
</dbReference>
<sequence length="1292" mass="146009">MGQIQSNHQIHFKIQSVHFKNSKSTFLSIYQDQTFQIHHQQKQQSLHFIHDPDLIHSSGHQLIQSAQRDSLLSIDHHPSQSNLIINFELVHHLQNTNLTALSFIAAGSKNGLHKLLTRDRRLDPNVSNRPNVILLPQPSTDLKHQSDHHQISFDWTFSPPPDSERLNSNGHRLFLAFVAFNPKLDQFEILTSFSIFINLISPAHHQSIQSPFQNSFNLDGLSTETCSSSNHTLDLSSSSNQITKNRITHPADLNSLGQNSNLNTNSFNHLSKSSTSPNLNSSAFPSSTPTEPITIHKPNLDFEDGPLFRAKLTGLERRSGNLKKSLKSIIKLLEQYHQTLSNLIECEKKLDEGFTQLDDISPASYRPLKESYLQNAKLYIYALHNERLQQLESTALQPLKRIFNKLKEIDNHKKAFEYESKSYYDYIAKYLAIRAEVAADSLSKEAKSAEKFQQMKTKFILARVEYHHRLYHLAVFQESEVLQILTDYQITQHQSLCLGTDLAQRLNPLGDKLHQLKQSLDANQIEIDIQKASLEEHRRYWATKLGSLSNPVTIPEHNSNSSSNSFNLIDSARLSIDHMVSLPNNSRASFQIPTTTKPSQANRLTLQPISSTSIPLPLVSPPISPHTRSHELGEKLKTFVHSLAGITFQRDLVGSSSSNNISTTVGGTGSEGQPTEESTTAVLQERRTRRPKTCSTEPSAIAHTTSGPSSSVRSSSLDLPSTATTSDLTVPQVHSKLSEQIKSFSTPRFDLPANVNQRKSKVEDDEEKEDLRSINESSDLIEQQSPSQLRKKEGFLYSSTKPNQIGLNNVHNQTNNIILNVNEPDTSSSKSWKKLWCVLSGGKLSEYTTNEDNQTKFEIHNNRPPIDLRFATVREARKVERRFTFEIITPHLKRTYQATMDQEMKDWIRAISASIESLLDGTSSVRNFDFSKIDIVSKDITNEEHELSITRQSFTSERDSKSNQQQTNKQNVGSLTYSELVRTNSHQAGFGKSFAGKLIRKKSSKSVTPNEYHHQKKLFNNSTPRPKSILVATTNGNSHQNLPQQQTLSSAPSEIGNFMTSSSKSITCINPSNSNQEEVKENEEEEMNQSIIKAVKKITELNSNISKELNSLSSIDQNSKCCECNQKPARWASYNLGIFLCIRCSGLHRGLGTHLSKVRSLDLDDWSEEQMKYMRSIGNYQSRLIWEAKLPVGFKVTDDNIAKFIKDKYELEKYKLIDTDTKETIMNDQKNYQKERLEEGIEKSIQPPNSQQQQQQQQVIDIKEPDQLKKLVGLGVGSGSFLFEMGNSSFSS</sequence>
<feature type="domain" description="PH" evidence="7">
    <location>
        <begin position="811"/>
        <end position="916"/>
    </location>
</feature>
<comment type="caution">
    <text evidence="9">The sequence shown here is derived from an EMBL/GenBank/DDBJ whole genome shotgun (WGS) entry which is preliminary data.</text>
</comment>
<feature type="region of interest" description="Disordered" evidence="6">
    <location>
        <begin position="950"/>
        <end position="972"/>
    </location>
</feature>
<feature type="region of interest" description="Disordered" evidence="6">
    <location>
        <begin position="264"/>
        <end position="298"/>
    </location>
</feature>
<keyword evidence="10" id="KW-1185">Reference proteome</keyword>
<dbReference type="FunFam" id="1.10.220.150:FF:000009">
    <property type="entry name" value="stromal membrane-associated protein 1 isoform X1"/>
    <property type="match status" value="1"/>
</dbReference>
<dbReference type="PANTHER" id="PTHR23180:SF160">
    <property type="entry name" value="ADP-RIBOSYLATION FACTOR GTPASE-ACTIVATING PROTEIN EFFECTOR PROTEIN 1"/>
    <property type="match status" value="1"/>
</dbReference>
<feature type="compositionally biased region" description="Low complexity" evidence="6">
    <location>
        <begin position="962"/>
        <end position="971"/>
    </location>
</feature>
<dbReference type="InterPro" id="IPR027267">
    <property type="entry name" value="AH/BAR_dom_sf"/>
</dbReference>
<keyword evidence="4" id="KW-0862">Zinc</keyword>
<dbReference type="OrthoDB" id="10266696at2759"/>
<dbReference type="InterPro" id="IPR011993">
    <property type="entry name" value="PH-like_dom_sf"/>
</dbReference>
<dbReference type="GO" id="GO:0005737">
    <property type="term" value="C:cytoplasm"/>
    <property type="evidence" value="ECO:0007669"/>
    <property type="project" value="InterPro"/>
</dbReference>
<dbReference type="GO" id="GO:0008270">
    <property type="term" value="F:zinc ion binding"/>
    <property type="evidence" value="ECO:0007669"/>
    <property type="project" value="UniProtKB-KW"/>
</dbReference>
<dbReference type="Pfam" id="PF01412">
    <property type="entry name" value="ArfGap"/>
    <property type="match status" value="1"/>
</dbReference>
<accession>A0A9P6NCW2</accession>
<proteinExistence type="predicted"/>
<dbReference type="InterPro" id="IPR001849">
    <property type="entry name" value="PH_domain"/>
</dbReference>
<dbReference type="Pfam" id="PF00169">
    <property type="entry name" value="PH"/>
    <property type="match status" value="1"/>
</dbReference>
<keyword evidence="2" id="KW-0479">Metal-binding</keyword>
<feature type="compositionally biased region" description="Low complexity" evidence="6">
    <location>
        <begin position="706"/>
        <end position="721"/>
    </location>
</feature>
<dbReference type="CDD" id="cd08204">
    <property type="entry name" value="ArfGap"/>
    <property type="match status" value="1"/>
</dbReference>
<feature type="compositionally biased region" description="Polar residues" evidence="6">
    <location>
        <begin position="654"/>
        <end position="682"/>
    </location>
</feature>
<dbReference type="InterPro" id="IPR004148">
    <property type="entry name" value="BAR_dom"/>
</dbReference>
<dbReference type="FunFam" id="2.30.29.30:FF:000252">
    <property type="entry name" value="ARF GTPase activator (Csx2)"/>
    <property type="match status" value="1"/>
</dbReference>
<feature type="region of interest" description="Disordered" evidence="6">
    <location>
        <begin position="748"/>
        <end position="788"/>
    </location>
</feature>
<dbReference type="PROSITE" id="PS50115">
    <property type="entry name" value="ARFGAP"/>
    <property type="match status" value="1"/>
</dbReference>
<dbReference type="PROSITE" id="PS50003">
    <property type="entry name" value="PH_DOMAIN"/>
    <property type="match status" value="1"/>
</dbReference>
<dbReference type="Gene3D" id="2.30.29.30">
    <property type="entry name" value="Pleckstrin-homology domain (PH domain)/Phosphotyrosine-binding domain (PTB)"/>
    <property type="match status" value="1"/>
</dbReference>
<dbReference type="PANTHER" id="PTHR23180">
    <property type="entry name" value="CENTAURIN/ARF"/>
    <property type="match status" value="1"/>
</dbReference>
<dbReference type="SUPFAM" id="SSF57863">
    <property type="entry name" value="ArfGap/RecO-like zinc finger"/>
    <property type="match status" value="1"/>
</dbReference>
<name>A0A9P6NCW2_9BASI</name>
<evidence type="ECO:0000313" key="9">
    <source>
        <dbReference type="EMBL" id="KAG0144390.1"/>
    </source>
</evidence>
<reference evidence="9" key="1">
    <citation type="submission" date="2013-11" db="EMBL/GenBank/DDBJ databases">
        <title>Genome sequence of the fusiform rust pathogen reveals effectors for host alternation and coevolution with pine.</title>
        <authorList>
            <consortium name="DOE Joint Genome Institute"/>
            <person name="Smith K."/>
            <person name="Pendleton A."/>
            <person name="Kubisiak T."/>
            <person name="Anderson C."/>
            <person name="Salamov A."/>
            <person name="Aerts A."/>
            <person name="Riley R."/>
            <person name="Clum A."/>
            <person name="Lindquist E."/>
            <person name="Ence D."/>
            <person name="Campbell M."/>
            <person name="Kronenberg Z."/>
            <person name="Feau N."/>
            <person name="Dhillon B."/>
            <person name="Hamelin R."/>
            <person name="Burleigh J."/>
            <person name="Smith J."/>
            <person name="Yandell M."/>
            <person name="Nelson C."/>
            <person name="Grigoriev I."/>
            <person name="Davis J."/>
        </authorList>
    </citation>
    <scope>NUCLEOTIDE SEQUENCE</scope>
    <source>
        <strain evidence="9">G11</strain>
    </source>
</reference>
<evidence type="ECO:0000256" key="1">
    <source>
        <dbReference type="ARBA" id="ARBA00022468"/>
    </source>
</evidence>
<evidence type="ECO:0000256" key="2">
    <source>
        <dbReference type="ARBA" id="ARBA00022723"/>
    </source>
</evidence>
<feature type="region of interest" description="Disordered" evidence="6">
    <location>
        <begin position="654"/>
        <end position="732"/>
    </location>
</feature>
<keyword evidence="1" id="KW-0343">GTPase activation</keyword>
<evidence type="ECO:0000259" key="7">
    <source>
        <dbReference type="PROSITE" id="PS50003"/>
    </source>
</evidence>
<dbReference type="SUPFAM" id="SSF103657">
    <property type="entry name" value="BAR/IMD domain-like"/>
    <property type="match status" value="1"/>
</dbReference>
<dbReference type="Pfam" id="PF16746">
    <property type="entry name" value="BAR_3"/>
    <property type="match status" value="1"/>
</dbReference>